<dbReference type="RefSeq" id="WP_353865120.1">
    <property type="nucleotide sequence ID" value="NZ_CP088295.1"/>
</dbReference>
<accession>A0ABY5PIY7</accession>
<evidence type="ECO:0000313" key="3">
    <source>
        <dbReference type="Proteomes" id="UP001058860"/>
    </source>
</evidence>
<organism evidence="2 3">
    <name type="scientific">Svornostia abyssi</name>
    <dbReference type="NCBI Taxonomy" id="2898438"/>
    <lineage>
        <taxon>Bacteria</taxon>
        <taxon>Bacillati</taxon>
        <taxon>Actinomycetota</taxon>
        <taxon>Thermoleophilia</taxon>
        <taxon>Solirubrobacterales</taxon>
        <taxon>Baekduiaceae</taxon>
        <taxon>Svornostia</taxon>
    </lineage>
</organism>
<gene>
    <name evidence="2" type="ORF">LRS13_03680</name>
</gene>
<reference evidence="3" key="1">
    <citation type="submission" date="2021-11" db="EMBL/GenBank/DDBJ databases">
        <title>Cultivation dependent microbiological survey of springs from the worlds oldest radium mine currently devoted to the extraction of radon-saturated water.</title>
        <authorList>
            <person name="Kapinusova G."/>
            <person name="Smrhova T."/>
            <person name="Strejcek M."/>
            <person name="Suman J."/>
            <person name="Jani K."/>
            <person name="Pajer P."/>
            <person name="Uhlik O."/>
        </authorList>
    </citation>
    <scope>NUCLEOTIDE SEQUENCE [LARGE SCALE GENOMIC DNA]</scope>
    <source>
        <strain evidence="3">J379</strain>
    </source>
</reference>
<dbReference type="Proteomes" id="UP001058860">
    <property type="component" value="Chromosome"/>
</dbReference>
<dbReference type="EMBL" id="CP088295">
    <property type="protein sequence ID" value="UUY04644.1"/>
    <property type="molecule type" value="Genomic_DNA"/>
</dbReference>
<dbReference type="PANTHER" id="PTHR33164">
    <property type="entry name" value="TRANSCRIPTIONAL REGULATOR, MARR FAMILY"/>
    <property type="match status" value="1"/>
</dbReference>
<sequence>MSTSTPPARLHIGQLLVQLTRVFQEELFARLVEAGLTDARVAHTHVTAYIKADGSRLTELAAQARMTLPAMSELVDDLQRLGIVERRRDPTDGRAKLICLTDAGWEAMGTARRAILAIEEEYADQVGADRFEAAAQTLDELLRALSAEQPRRDTR</sequence>
<dbReference type="InterPro" id="IPR036390">
    <property type="entry name" value="WH_DNA-bd_sf"/>
</dbReference>
<name>A0ABY5PIY7_9ACTN</name>
<dbReference type="InterPro" id="IPR039422">
    <property type="entry name" value="MarR/SlyA-like"/>
</dbReference>
<dbReference type="Pfam" id="PF12802">
    <property type="entry name" value="MarR_2"/>
    <property type="match status" value="1"/>
</dbReference>
<protein>
    <submittedName>
        <fullName evidence="2">MarR family winged helix-turn-helix transcriptional regulator</fullName>
    </submittedName>
</protein>
<evidence type="ECO:0000313" key="2">
    <source>
        <dbReference type="EMBL" id="UUY04644.1"/>
    </source>
</evidence>
<dbReference type="SUPFAM" id="SSF46785">
    <property type="entry name" value="Winged helix' DNA-binding domain"/>
    <property type="match status" value="1"/>
</dbReference>
<dbReference type="PANTHER" id="PTHR33164:SF43">
    <property type="entry name" value="HTH-TYPE TRANSCRIPTIONAL REPRESSOR YETL"/>
    <property type="match status" value="1"/>
</dbReference>
<dbReference type="Gene3D" id="1.10.10.10">
    <property type="entry name" value="Winged helix-like DNA-binding domain superfamily/Winged helix DNA-binding domain"/>
    <property type="match status" value="1"/>
</dbReference>
<feature type="domain" description="HTH marR-type" evidence="1">
    <location>
        <begin position="9"/>
        <end position="147"/>
    </location>
</feature>
<evidence type="ECO:0000259" key="1">
    <source>
        <dbReference type="PROSITE" id="PS50995"/>
    </source>
</evidence>
<keyword evidence="3" id="KW-1185">Reference proteome</keyword>
<proteinExistence type="predicted"/>
<dbReference type="PROSITE" id="PS50995">
    <property type="entry name" value="HTH_MARR_2"/>
    <property type="match status" value="1"/>
</dbReference>
<dbReference type="SMART" id="SM00347">
    <property type="entry name" value="HTH_MARR"/>
    <property type="match status" value="1"/>
</dbReference>
<dbReference type="InterPro" id="IPR000835">
    <property type="entry name" value="HTH_MarR-typ"/>
</dbReference>
<dbReference type="InterPro" id="IPR036388">
    <property type="entry name" value="WH-like_DNA-bd_sf"/>
</dbReference>